<dbReference type="EMBL" id="LWCA01000425">
    <property type="protein sequence ID" value="OAF68559.1"/>
    <property type="molecule type" value="Genomic_DNA"/>
</dbReference>
<comment type="caution">
    <text evidence="1">The sequence shown here is derived from an EMBL/GenBank/DDBJ whole genome shotgun (WGS) entry which is preliminary data.</text>
</comment>
<sequence>MNLVVSSGKTTHIKKLYEKVSGQIITVSKQVAVELEKAITFGSLFINYEFDNTEINSLIIDGAFLVHPGDSFQIANIQRDAIWDRTDEVIPSVFHLVSPVYEKLIMSNKVKKSMTTYRLIFDLYKEEKHELIALLGKDRIHRYLI</sequence>
<reference evidence="1 2" key="1">
    <citation type="submission" date="2016-04" db="EMBL/GenBank/DDBJ databases">
        <title>The genome of Intoshia linei affirms orthonectids as highly simplified spiralians.</title>
        <authorList>
            <person name="Mikhailov K.V."/>
            <person name="Slusarev G.S."/>
            <person name="Nikitin M.A."/>
            <person name="Logacheva M.D."/>
            <person name="Penin A."/>
            <person name="Aleoshin V."/>
            <person name="Panchin Y.V."/>
        </authorList>
    </citation>
    <scope>NUCLEOTIDE SEQUENCE [LARGE SCALE GENOMIC DNA]</scope>
    <source>
        <strain evidence="1">Intl2013</strain>
        <tissue evidence="1">Whole animal</tissue>
    </source>
</reference>
<accession>A0A177B2Q8</accession>
<dbReference type="OrthoDB" id="1262810at2759"/>
<protein>
    <submittedName>
        <fullName evidence="1">Uncharacterized protein</fullName>
    </submittedName>
</protein>
<proteinExistence type="predicted"/>
<gene>
    <name evidence="1" type="ORF">A3Q56_03727</name>
</gene>
<evidence type="ECO:0000313" key="2">
    <source>
        <dbReference type="Proteomes" id="UP000078046"/>
    </source>
</evidence>
<organism evidence="1 2">
    <name type="scientific">Intoshia linei</name>
    <dbReference type="NCBI Taxonomy" id="1819745"/>
    <lineage>
        <taxon>Eukaryota</taxon>
        <taxon>Metazoa</taxon>
        <taxon>Spiralia</taxon>
        <taxon>Lophotrochozoa</taxon>
        <taxon>Mesozoa</taxon>
        <taxon>Orthonectida</taxon>
        <taxon>Rhopaluridae</taxon>
        <taxon>Intoshia</taxon>
    </lineage>
</organism>
<dbReference type="AlphaFoldDB" id="A0A177B2Q8"/>
<keyword evidence="2" id="KW-1185">Reference proteome</keyword>
<dbReference type="Proteomes" id="UP000078046">
    <property type="component" value="Unassembled WGS sequence"/>
</dbReference>
<evidence type="ECO:0000313" key="1">
    <source>
        <dbReference type="EMBL" id="OAF68559.1"/>
    </source>
</evidence>
<name>A0A177B2Q8_9BILA</name>